<name>A0A3G2T2D4_9GAMM</name>
<dbReference type="RefSeq" id="WP_087553402.1">
    <property type="nucleotide sequence ID" value="NZ_CP033133.1"/>
</dbReference>
<proteinExistence type="predicted"/>
<dbReference type="Proteomes" id="UP000279962">
    <property type="component" value="Chromosome"/>
</dbReference>
<gene>
    <name evidence="2" type="ORF">CDG68_12520</name>
</gene>
<evidence type="ECO:0000313" key="2">
    <source>
        <dbReference type="EMBL" id="AYO54410.1"/>
    </source>
</evidence>
<dbReference type="Pfam" id="PF07120">
    <property type="entry name" value="DUF1376"/>
    <property type="match status" value="1"/>
</dbReference>
<dbReference type="InterPro" id="IPR010781">
    <property type="entry name" value="DUF1376"/>
</dbReference>
<feature type="compositionally biased region" description="Polar residues" evidence="1">
    <location>
        <begin position="307"/>
        <end position="320"/>
    </location>
</feature>
<feature type="region of interest" description="Disordered" evidence="1">
    <location>
        <begin position="301"/>
        <end position="346"/>
    </location>
</feature>
<sequence>MKEPLIPNNIDLRNFEFMPLDVVRLRDSDFAALVNAESFRAGILLMSASWHQVPAGSLPDDDRILSNLAGFGRVVKEWKKYKEEALHGWVLCSDGRYYHPVICEKAMESWNSKQDYNYKKFAERLRKANMKLAEQEQVSIPNFETWINAGMPESWVKNSQATELESKSISKAVPTTFQENSEVVPQEFQTRSAGIPLENGHKGTEHNGQVTDIDINNTHTPPLNQKSENEQSWKPDKNHLLNSVRKSKGVQAESVLAMPDFEFHLESFNAHWENKATLTENQKVTKFAVWLIDKFDQSLEKQKRSAPKSTGKSQAATGLNVNDDWKNEPQATQPFNGTVVIPEDFR</sequence>
<feature type="region of interest" description="Disordered" evidence="1">
    <location>
        <begin position="196"/>
        <end position="234"/>
    </location>
</feature>
<feature type="compositionally biased region" description="Polar residues" evidence="1">
    <location>
        <begin position="206"/>
        <end position="226"/>
    </location>
</feature>
<dbReference type="AlphaFoldDB" id="A0A3G2T2D4"/>
<evidence type="ECO:0000256" key="1">
    <source>
        <dbReference type="SAM" id="MobiDB-lite"/>
    </source>
</evidence>
<dbReference type="EMBL" id="CP033133">
    <property type="protein sequence ID" value="AYO54410.1"/>
    <property type="molecule type" value="Genomic_DNA"/>
</dbReference>
<protein>
    <submittedName>
        <fullName evidence="2">DUF1376 domain-containing protein</fullName>
    </submittedName>
</protein>
<reference evidence="2 3" key="1">
    <citation type="submission" date="2018-10" db="EMBL/GenBank/DDBJ databases">
        <title>The complete genome of Acinetobacter wuhouensis strain WCHAW010062.</title>
        <authorList>
            <person name="Hu Y."/>
            <person name="Long H."/>
            <person name="Feng Y."/>
            <person name="Zong Z."/>
        </authorList>
    </citation>
    <scope>NUCLEOTIDE SEQUENCE [LARGE SCALE GENOMIC DNA]</scope>
    <source>
        <strain evidence="2 3">WCHAW010062</strain>
    </source>
</reference>
<evidence type="ECO:0000313" key="3">
    <source>
        <dbReference type="Proteomes" id="UP000279962"/>
    </source>
</evidence>
<accession>A0A3G2T2D4</accession>
<organism evidence="2 3">
    <name type="scientific">Acinetobacter wuhouensis</name>
    <dbReference type="NCBI Taxonomy" id="1879050"/>
    <lineage>
        <taxon>Bacteria</taxon>
        <taxon>Pseudomonadati</taxon>
        <taxon>Pseudomonadota</taxon>
        <taxon>Gammaproteobacteria</taxon>
        <taxon>Moraxellales</taxon>
        <taxon>Moraxellaceae</taxon>
        <taxon>Acinetobacter</taxon>
    </lineage>
</organism>